<dbReference type="CDD" id="cd02042">
    <property type="entry name" value="ParAB_family"/>
    <property type="match status" value="1"/>
</dbReference>
<sequence length="397" mass="44248">MNKALHDTLTRNADDLTFALTEMSKSFFAPEDTKTLRDFSSTEVTELLGVSESYLRKARHEGRIPDTPPGPGNRRRYTAAQIWDLRQRLAKGSKNPHHMLPGRKPGDKLQVWSTVNFKGGSAKTTTTITLAQRLALRGYRVLCIDADPQASLTTFFGYQPEIDFFEGGTLYDAIRYRNAETGEGPRRLSEVVRKSYFHNLDIVPGGIMLSEFEHETPTALSRVEQPVFFQRIASAIDDVEADYDIVLIDCPPQLGYVTLSAVCASTSLLMTVIPDRIDIASAAQFLRMAAGLVEVLSDSGGITDYDNFLFLLTRFDTAISAQQDLAEYLRELFKEQVLETPFLKSSAISDAGLGQRTVFEAEITPGTRRTYERAIQSAIGVCNDVERRIQAAWGRTP</sequence>
<dbReference type="RefSeq" id="WP_058862079.1">
    <property type="nucleotide sequence ID" value="NZ_LPXO01000005.1"/>
</dbReference>
<dbReference type="PANTHER" id="PTHR13696">
    <property type="entry name" value="P-LOOP CONTAINING NUCLEOSIDE TRIPHOSPHATE HYDROLASE"/>
    <property type="match status" value="1"/>
</dbReference>
<comment type="caution">
    <text evidence="2">The sequence shown here is derived from an EMBL/GenBank/DDBJ whole genome shotgun (WGS) entry which is preliminary data.</text>
</comment>
<dbReference type="InterPro" id="IPR027417">
    <property type="entry name" value="P-loop_NTPase"/>
</dbReference>
<dbReference type="AlphaFoldDB" id="A0A0W7WJR8"/>
<dbReference type="SUPFAM" id="SSF52540">
    <property type="entry name" value="P-loop containing nucleoside triphosphate hydrolases"/>
    <property type="match status" value="1"/>
</dbReference>
<evidence type="ECO:0000259" key="1">
    <source>
        <dbReference type="Pfam" id="PF13614"/>
    </source>
</evidence>
<accession>A0A0W7WJR8</accession>
<evidence type="ECO:0000313" key="2">
    <source>
        <dbReference type="EMBL" id="KUF10794.1"/>
    </source>
</evidence>
<name>A0A0W7WJR8_9RHOB</name>
<dbReference type="InterPro" id="IPR017818">
    <property type="entry name" value="Plasmid_partition_RepA"/>
</dbReference>
<feature type="domain" description="AAA" evidence="1">
    <location>
        <begin position="112"/>
        <end position="288"/>
    </location>
</feature>
<dbReference type="Pfam" id="PF13614">
    <property type="entry name" value="AAA_31"/>
    <property type="match status" value="1"/>
</dbReference>
<protein>
    <submittedName>
        <fullName evidence="2">Plasmid partitioning protein RepA</fullName>
    </submittedName>
</protein>
<proteinExistence type="predicted"/>
<dbReference type="InterPro" id="IPR025669">
    <property type="entry name" value="AAA_dom"/>
</dbReference>
<reference evidence="2 3" key="1">
    <citation type="submission" date="2015-12" db="EMBL/GenBank/DDBJ databases">
        <authorList>
            <person name="Shamseldin A."/>
            <person name="Moawad H."/>
            <person name="Abd El-Rahim W.M."/>
            <person name="Sadowsky M.J."/>
        </authorList>
    </citation>
    <scope>NUCLEOTIDE SEQUENCE [LARGE SCALE GENOMIC DNA]</scope>
    <source>
        <strain evidence="2 3">SJ5A-1</strain>
    </source>
</reference>
<evidence type="ECO:0000313" key="3">
    <source>
        <dbReference type="Proteomes" id="UP000054396"/>
    </source>
</evidence>
<dbReference type="NCBIfam" id="TIGR03453">
    <property type="entry name" value="partition_RepA"/>
    <property type="match status" value="1"/>
</dbReference>
<organism evidence="2 3">
    <name type="scientific">Pseudoponticoccus marisrubri</name>
    <dbReference type="NCBI Taxonomy" id="1685382"/>
    <lineage>
        <taxon>Bacteria</taxon>
        <taxon>Pseudomonadati</taxon>
        <taxon>Pseudomonadota</taxon>
        <taxon>Alphaproteobacteria</taxon>
        <taxon>Rhodobacterales</taxon>
        <taxon>Roseobacteraceae</taxon>
        <taxon>Pseudoponticoccus</taxon>
    </lineage>
</organism>
<dbReference type="InterPro" id="IPR009061">
    <property type="entry name" value="DNA-bd_dom_put_sf"/>
</dbReference>
<dbReference type="PANTHER" id="PTHR13696:SF52">
    <property type="entry name" value="PARA FAMILY PROTEIN CT_582"/>
    <property type="match status" value="1"/>
</dbReference>
<dbReference type="InterPro" id="IPR050678">
    <property type="entry name" value="DNA_Partitioning_ATPase"/>
</dbReference>
<dbReference type="OrthoDB" id="9777757at2"/>
<gene>
    <name evidence="2" type="ORF">AVJ23_10160</name>
</gene>
<dbReference type="Proteomes" id="UP000054396">
    <property type="component" value="Unassembled WGS sequence"/>
</dbReference>
<dbReference type="EMBL" id="LPXO01000005">
    <property type="protein sequence ID" value="KUF10794.1"/>
    <property type="molecule type" value="Genomic_DNA"/>
</dbReference>
<keyword evidence="3" id="KW-1185">Reference proteome</keyword>
<dbReference type="Gene3D" id="3.40.50.300">
    <property type="entry name" value="P-loop containing nucleotide triphosphate hydrolases"/>
    <property type="match status" value="1"/>
</dbReference>
<dbReference type="STRING" id="1685382.AVJ23_10160"/>
<dbReference type="SUPFAM" id="SSF46955">
    <property type="entry name" value="Putative DNA-binding domain"/>
    <property type="match status" value="1"/>
</dbReference>